<name>A0ACB8S5K9_9AGAM</name>
<evidence type="ECO:0000313" key="2">
    <source>
        <dbReference type="Proteomes" id="UP000814033"/>
    </source>
</evidence>
<evidence type="ECO:0000313" key="1">
    <source>
        <dbReference type="EMBL" id="KAI0051650.1"/>
    </source>
</evidence>
<proteinExistence type="predicted"/>
<dbReference type="Proteomes" id="UP000814033">
    <property type="component" value="Unassembled WGS sequence"/>
</dbReference>
<accession>A0ACB8S5K9</accession>
<keyword evidence="2" id="KW-1185">Reference proteome</keyword>
<dbReference type="EMBL" id="MU275850">
    <property type="protein sequence ID" value="KAI0051650.1"/>
    <property type="molecule type" value="Genomic_DNA"/>
</dbReference>
<sequence length="344" mass="37832">MADRTHLARKAKAKQPERDLLANTRSYLWGALTAPVRLAFALLGLAVRPVAAQLIPAAVLLFLIPLLIAPALFAGIYVWTSVPTGWTQPLYLVYGDGQPPYAEVPLSDISVVHPYDISLHLDVPATDANYALGNFMTSLTLVGSSNRTIKSVRRPAIVLPSKALLWTRRSVVPLDIRFLSAFTPGTRIVSARVELGRRDGWRSLGSGEGRELSVLAASLHGVVLHRGLRGLVSRYPLISALTAATTFLIVSALVLAACLLPSFRWRYDDDEKAPPSPVKSERDLIKKPSQEVLGEKSARRRRSFKRSQSQEPEIAMADIPFAESTSAPLRRRRSKLSERQSDSE</sequence>
<reference evidence="1" key="2">
    <citation type="journal article" date="2022" name="New Phytol.">
        <title>Evolutionary transition to the ectomycorrhizal habit in the genomes of a hyperdiverse lineage of mushroom-forming fungi.</title>
        <authorList>
            <person name="Looney B."/>
            <person name="Miyauchi S."/>
            <person name="Morin E."/>
            <person name="Drula E."/>
            <person name="Courty P.E."/>
            <person name="Kohler A."/>
            <person name="Kuo A."/>
            <person name="LaButti K."/>
            <person name="Pangilinan J."/>
            <person name="Lipzen A."/>
            <person name="Riley R."/>
            <person name="Andreopoulos W."/>
            <person name="He G."/>
            <person name="Johnson J."/>
            <person name="Nolan M."/>
            <person name="Tritt A."/>
            <person name="Barry K.W."/>
            <person name="Grigoriev I.V."/>
            <person name="Nagy L.G."/>
            <person name="Hibbett D."/>
            <person name="Henrissat B."/>
            <person name="Matheny P.B."/>
            <person name="Labbe J."/>
            <person name="Martin F.M."/>
        </authorList>
    </citation>
    <scope>NUCLEOTIDE SEQUENCE</scope>
    <source>
        <strain evidence="1">FP105234-sp</strain>
    </source>
</reference>
<protein>
    <submittedName>
        <fullName evidence="1">Uncharacterized protein</fullName>
    </submittedName>
</protein>
<comment type="caution">
    <text evidence="1">The sequence shown here is derived from an EMBL/GenBank/DDBJ whole genome shotgun (WGS) entry which is preliminary data.</text>
</comment>
<gene>
    <name evidence="1" type="ORF">FA95DRAFT_1533918</name>
</gene>
<organism evidence="1 2">
    <name type="scientific">Auriscalpium vulgare</name>
    <dbReference type="NCBI Taxonomy" id="40419"/>
    <lineage>
        <taxon>Eukaryota</taxon>
        <taxon>Fungi</taxon>
        <taxon>Dikarya</taxon>
        <taxon>Basidiomycota</taxon>
        <taxon>Agaricomycotina</taxon>
        <taxon>Agaricomycetes</taxon>
        <taxon>Russulales</taxon>
        <taxon>Auriscalpiaceae</taxon>
        <taxon>Auriscalpium</taxon>
    </lineage>
</organism>
<reference evidence="1" key="1">
    <citation type="submission" date="2021-02" db="EMBL/GenBank/DDBJ databases">
        <authorList>
            <consortium name="DOE Joint Genome Institute"/>
            <person name="Ahrendt S."/>
            <person name="Looney B.P."/>
            <person name="Miyauchi S."/>
            <person name="Morin E."/>
            <person name="Drula E."/>
            <person name="Courty P.E."/>
            <person name="Chicoki N."/>
            <person name="Fauchery L."/>
            <person name="Kohler A."/>
            <person name="Kuo A."/>
            <person name="Labutti K."/>
            <person name="Pangilinan J."/>
            <person name="Lipzen A."/>
            <person name="Riley R."/>
            <person name="Andreopoulos W."/>
            <person name="He G."/>
            <person name="Johnson J."/>
            <person name="Barry K.W."/>
            <person name="Grigoriev I.V."/>
            <person name="Nagy L."/>
            <person name="Hibbett D."/>
            <person name="Henrissat B."/>
            <person name="Matheny P.B."/>
            <person name="Labbe J."/>
            <person name="Martin F."/>
        </authorList>
    </citation>
    <scope>NUCLEOTIDE SEQUENCE</scope>
    <source>
        <strain evidence="1">FP105234-sp</strain>
    </source>
</reference>